<organism evidence="3">
    <name type="scientific">Mimivirus LCMiAC01</name>
    <dbReference type="NCBI Taxonomy" id="2506608"/>
    <lineage>
        <taxon>Viruses</taxon>
        <taxon>Varidnaviria</taxon>
        <taxon>Bamfordvirae</taxon>
        <taxon>Nucleocytoviricota</taxon>
        <taxon>Megaviricetes</taxon>
        <taxon>Imitervirales</taxon>
        <taxon>Mimiviridae</taxon>
        <taxon>Klosneuvirinae</taxon>
    </lineage>
</organism>
<evidence type="ECO:0000313" key="3">
    <source>
        <dbReference type="EMBL" id="QBK88515.1"/>
    </source>
</evidence>
<feature type="compositionally biased region" description="Pro residues" evidence="1">
    <location>
        <begin position="133"/>
        <end position="167"/>
    </location>
</feature>
<proteinExistence type="predicted"/>
<evidence type="ECO:0000256" key="1">
    <source>
        <dbReference type="SAM" id="MobiDB-lite"/>
    </source>
</evidence>
<dbReference type="EMBL" id="MK500391">
    <property type="protein sequence ID" value="QBK88515.1"/>
    <property type="molecule type" value="Genomic_DNA"/>
</dbReference>
<feature type="transmembrane region" description="Helical" evidence="2">
    <location>
        <begin position="184"/>
        <end position="205"/>
    </location>
</feature>
<evidence type="ECO:0000256" key="2">
    <source>
        <dbReference type="SAM" id="Phobius"/>
    </source>
</evidence>
<keyword evidence="2" id="KW-0472">Membrane</keyword>
<protein>
    <submittedName>
        <fullName evidence="3">Uncharacterized protein</fullName>
    </submittedName>
</protein>
<sequence length="249" mass="28821">MNTKNYGIRGCDKRDDNTHANVNDVGKKLIEGYSIDHDFIKDGPDHKHHTIYGKYVGMTDYHINERMKRLNCESVKRIKQNQADILSVLSADTNNLIKNQESTSDSDISFIPLDYSQYSNKQTVFQQPRWPLKGPPLPPPPQPLQLPQQPQPPQPPQLQPQPQPQPQPQQSFLTTLWNAHKLKLLGIFAILIFIIIIVLIMRWYIKDDRSKLPNINVNIETPSDKTTRIRIQKIFGKKNNYKKLKNINI</sequence>
<keyword evidence="2" id="KW-0812">Transmembrane</keyword>
<accession>A0A481Z0A5</accession>
<feature type="region of interest" description="Disordered" evidence="1">
    <location>
        <begin position="128"/>
        <end position="169"/>
    </location>
</feature>
<reference evidence="3" key="1">
    <citation type="journal article" date="2019" name="MBio">
        <title>Virus Genomes from Deep Sea Sediments Expand the Ocean Megavirome and Support Independent Origins of Viral Gigantism.</title>
        <authorList>
            <person name="Backstrom D."/>
            <person name="Yutin N."/>
            <person name="Jorgensen S.L."/>
            <person name="Dharamshi J."/>
            <person name="Homa F."/>
            <person name="Zaremba-Niedwiedzka K."/>
            <person name="Spang A."/>
            <person name="Wolf Y.I."/>
            <person name="Koonin E.V."/>
            <person name="Ettema T.J."/>
        </authorList>
    </citation>
    <scope>NUCLEOTIDE SEQUENCE</scope>
</reference>
<keyword evidence="2" id="KW-1133">Transmembrane helix</keyword>
<name>A0A481Z0A5_9VIRU</name>
<gene>
    <name evidence="3" type="ORF">LCMiAC01_01920</name>
</gene>